<evidence type="ECO:0000259" key="6">
    <source>
        <dbReference type="PROSITE" id="PS50110"/>
    </source>
</evidence>
<sequence length="213" mass="23239">MSHSPSRRPAHKASTVFVVDDDPSVRQAVRALLASVGHPVEAFQSAEEFLARRNAADPGCLVLDVRLPEISGLELQRRLNAAGDHIPVIFVTGHGDVPMCAQALKTGAVDFLLKPFREQELLETVQAALRQDRVQRDDASRLVRDLANYRSLTGREREILHHVVAGKINKQIAAAIGISDVTVKIHRAQVMRKMGATSLAELVRIADKIGAPA</sequence>
<dbReference type="CDD" id="cd06170">
    <property type="entry name" value="LuxR_C_like"/>
    <property type="match status" value="1"/>
</dbReference>
<reference evidence="7 8" key="1">
    <citation type="submission" date="2021-06" db="EMBL/GenBank/DDBJ databases">
        <title>Sphingomonas sp. XMGL2, whole genome shotgun sequencing project.</title>
        <authorList>
            <person name="Zhao G."/>
            <person name="Shen L."/>
        </authorList>
    </citation>
    <scope>NUCLEOTIDE SEQUENCE [LARGE SCALE GENOMIC DNA]</scope>
    <source>
        <strain evidence="7 8">XMGL2</strain>
    </source>
</reference>
<accession>A0ABS6BJV0</accession>
<protein>
    <submittedName>
        <fullName evidence="7">Response regulator</fullName>
    </submittedName>
</protein>
<dbReference type="Pfam" id="PF00196">
    <property type="entry name" value="GerE"/>
    <property type="match status" value="1"/>
</dbReference>
<evidence type="ECO:0000256" key="4">
    <source>
        <dbReference type="PROSITE-ProRule" id="PRU00169"/>
    </source>
</evidence>
<dbReference type="PROSITE" id="PS50043">
    <property type="entry name" value="HTH_LUXR_2"/>
    <property type="match status" value="1"/>
</dbReference>
<feature type="modified residue" description="4-aspartylphosphate" evidence="4">
    <location>
        <position position="64"/>
    </location>
</feature>
<keyword evidence="4" id="KW-0597">Phosphoprotein</keyword>
<name>A0ABS6BJV0_9SPHN</name>
<dbReference type="PANTHER" id="PTHR44688">
    <property type="entry name" value="DNA-BINDING TRANSCRIPTIONAL ACTIVATOR DEVR_DOSR"/>
    <property type="match status" value="1"/>
</dbReference>
<dbReference type="RefSeq" id="WP_216325042.1">
    <property type="nucleotide sequence ID" value="NZ_JAHKRT010000006.1"/>
</dbReference>
<organism evidence="7 8">
    <name type="scientific">Sphingomonas quercus</name>
    <dbReference type="NCBI Taxonomy" id="2842451"/>
    <lineage>
        <taxon>Bacteria</taxon>
        <taxon>Pseudomonadati</taxon>
        <taxon>Pseudomonadota</taxon>
        <taxon>Alphaproteobacteria</taxon>
        <taxon>Sphingomonadales</taxon>
        <taxon>Sphingomonadaceae</taxon>
        <taxon>Sphingomonas</taxon>
    </lineage>
</organism>
<evidence type="ECO:0000313" key="7">
    <source>
        <dbReference type="EMBL" id="MBU3078569.1"/>
    </source>
</evidence>
<dbReference type="SMART" id="SM00421">
    <property type="entry name" value="HTH_LUXR"/>
    <property type="match status" value="1"/>
</dbReference>
<dbReference type="Pfam" id="PF00072">
    <property type="entry name" value="Response_reg"/>
    <property type="match status" value="1"/>
</dbReference>
<evidence type="ECO:0000313" key="8">
    <source>
        <dbReference type="Proteomes" id="UP000776276"/>
    </source>
</evidence>
<feature type="domain" description="Response regulatory" evidence="6">
    <location>
        <begin position="15"/>
        <end position="129"/>
    </location>
</feature>
<keyword evidence="3" id="KW-0804">Transcription</keyword>
<evidence type="ECO:0000259" key="5">
    <source>
        <dbReference type="PROSITE" id="PS50043"/>
    </source>
</evidence>
<keyword evidence="2" id="KW-0238">DNA-binding</keyword>
<gene>
    <name evidence="7" type="ORF">KOF26_11885</name>
</gene>
<proteinExistence type="predicted"/>
<dbReference type="InterPro" id="IPR001789">
    <property type="entry name" value="Sig_transdc_resp-reg_receiver"/>
</dbReference>
<dbReference type="InterPro" id="IPR000792">
    <property type="entry name" value="Tscrpt_reg_LuxR_C"/>
</dbReference>
<feature type="domain" description="HTH luxR-type" evidence="5">
    <location>
        <begin position="145"/>
        <end position="210"/>
    </location>
</feature>
<evidence type="ECO:0000256" key="3">
    <source>
        <dbReference type="ARBA" id="ARBA00023163"/>
    </source>
</evidence>
<dbReference type="EMBL" id="JAHKRT010000006">
    <property type="protein sequence ID" value="MBU3078569.1"/>
    <property type="molecule type" value="Genomic_DNA"/>
</dbReference>
<dbReference type="SMART" id="SM00448">
    <property type="entry name" value="REC"/>
    <property type="match status" value="1"/>
</dbReference>
<comment type="caution">
    <text evidence="7">The sequence shown here is derived from an EMBL/GenBank/DDBJ whole genome shotgun (WGS) entry which is preliminary data.</text>
</comment>
<dbReference type="PANTHER" id="PTHR44688:SF16">
    <property type="entry name" value="DNA-BINDING TRANSCRIPTIONAL ACTIVATOR DEVR_DOSR"/>
    <property type="match status" value="1"/>
</dbReference>
<evidence type="ECO:0000256" key="2">
    <source>
        <dbReference type="ARBA" id="ARBA00023125"/>
    </source>
</evidence>
<dbReference type="Proteomes" id="UP000776276">
    <property type="component" value="Unassembled WGS sequence"/>
</dbReference>
<evidence type="ECO:0000256" key="1">
    <source>
        <dbReference type="ARBA" id="ARBA00023015"/>
    </source>
</evidence>
<keyword evidence="1" id="KW-0805">Transcription regulation</keyword>
<dbReference type="PROSITE" id="PS50110">
    <property type="entry name" value="RESPONSE_REGULATORY"/>
    <property type="match status" value="1"/>
</dbReference>
<dbReference type="CDD" id="cd17537">
    <property type="entry name" value="REC_FixJ"/>
    <property type="match status" value="1"/>
</dbReference>
<keyword evidence="8" id="KW-1185">Reference proteome</keyword>